<protein>
    <submittedName>
        <fullName evidence="11">Uncharacterized protein</fullName>
    </submittedName>
</protein>
<feature type="compositionally biased region" description="Low complexity" evidence="8">
    <location>
        <begin position="547"/>
        <end position="564"/>
    </location>
</feature>
<reference evidence="11" key="1">
    <citation type="submission" date="2022-08" db="UniProtKB">
        <authorList>
            <consortium name="EnsemblMetazoa"/>
        </authorList>
    </citation>
    <scope>IDENTIFICATION</scope>
    <source>
        <strain evidence="11">EBRO</strain>
    </source>
</reference>
<evidence type="ECO:0000256" key="4">
    <source>
        <dbReference type="ARBA" id="ARBA00022574"/>
    </source>
</evidence>
<feature type="region of interest" description="Disordered" evidence="8">
    <location>
        <begin position="1104"/>
        <end position="1152"/>
    </location>
</feature>
<dbReference type="PANTHER" id="PTHR15598">
    <property type="entry name" value="ENHANCER OF MRNA-DECAPPING PROTEIN 4"/>
    <property type="match status" value="1"/>
</dbReference>
<dbReference type="InterPro" id="IPR049404">
    <property type="entry name" value="EDC4_C"/>
</dbReference>
<dbReference type="InterPro" id="IPR044938">
    <property type="entry name" value="EDC4_C_sf"/>
</dbReference>
<dbReference type="InterPro" id="IPR015943">
    <property type="entry name" value="WD40/YVTN_repeat-like_dom_sf"/>
</dbReference>
<dbReference type="GO" id="GO:0000932">
    <property type="term" value="C:P-body"/>
    <property type="evidence" value="ECO:0007669"/>
    <property type="project" value="UniProtKB-SubCell"/>
</dbReference>
<dbReference type="InterPro" id="IPR045152">
    <property type="entry name" value="EDC4-like"/>
</dbReference>
<dbReference type="InterPro" id="IPR032401">
    <property type="entry name" value="EDC4_WD40"/>
</dbReference>
<evidence type="ECO:0000256" key="7">
    <source>
        <dbReference type="SAM" id="Coils"/>
    </source>
</evidence>
<keyword evidence="6 7" id="KW-0175">Coiled coil</keyword>
<keyword evidence="3" id="KW-0963">Cytoplasm</keyword>
<evidence type="ECO:0000256" key="1">
    <source>
        <dbReference type="ARBA" id="ARBA00004201"/>
    </source>
</evidence>
<feature type="compositionally biased region" description="Low complexity" evidence="8">
    <location>
        <begin position="405"/>
        <end position="417"/>
    </location>
</feature>
<keyword evidence="4" id="KW-0853">WD repeat</keyword>
<dbReference type="Gene3D" id="6.10.140.270">
    <property type="match status" value="1"/>
</dbReference>
<feature type="compositionally biased region" description="Polar residues" evidence="8">
    <location>
        <begin position="1024"/>
        <end position="1033"/>
    </location>
</feature>
<feature type="coiled-coil region" evidence="7">
    <location>
        <begin position="1248"/>
        <end position="1282"/>
    </location>
</feature>
<evidence type="ECO:0000259" key="10">
    <source>
        <dbReference type="Pfam" id="PF21289"/>
    </source>
</evidence>
<organism evidence="11">
    <name type="scientific">Anopheles atroparvus</name>
    <name type="common">European mosquito</name>
    <dbReference type="NCBI Taxonomy" id="41427"/>
    <lineage>
        <taxon>Eukaryota</taxon>
        <taxon>Metazoa</taxon>
        <taxon>Ecdysozoa</taxon>
        <taxon>Arthropoda</taxon>
        <taxon>Hexapoda</taxon>
        <taxon>Insecta</taxon>
        <taxon>Pterygota</taxon>
        <taxon>Neoptera</taxon>
        <taxon>Endopterygota</taxon>
        <taxon>Diptera</taxon>
        <taxon>Nematocera</taxon>
        <taxon>Culicoidea</taxon>
        <taxon>Culicidae</taxon>
        <taxon>Anophelinae</taxon>
        <taxon>Anopheles</taxon>
    </lineage>
</organism>
<comment type="subcellular location">
    <subcellularLocation>
        <location evidence="1">Cytoplasm</location>
        <location evidence="1">P-body</location>
    </subcellularLocation>
</comment>
<feature type="compositionally biased region" description="Low complexity" evidence="8">
    <location>
        <begin position="740"/>
        <end position="751"/>
    </location>
</feature>
<dbReference type="Gene3D" id="1.10.220.100">
    <property type="entry name" value="conserved c-terminal region of ge- 1"/>
    <property type="match status" value="1"/>
</dbReference>
<dbReference type="PANTHER" id="PTHR15598:SF5">
    <property type="entry name" value="ENHANCER OF MRNA-DECAPPING PROTEIN 4"/>
    <property type="match status" value="1"/>
</dbReference>
<dbReference type="GO" id="GO:0031087">
    <property type="term" value="P:deadenylation-independent decapping of nuclear-transcribed mRNA"/>
    <property type="evidence" value="ECO:0007669"/>
    <property type="project" value="InterPro"/>
</dbReference>
<dbReference type="SUPFAM" id="SSF50978">
    <property type="entry name" value="WD40 repeat-like"/>
    <property type="match status" value="1"/>
</dbReference>
<evidence type="ECO:0000256" key="5">
    <source>
        <dbReference type="ARBA" id="ARBA00022737"/>
    </source>
</evidence>
<feature type="region of interest" description="Disordered" evidence="8">
    <location>
        <begin position="975"/>
        <end position="1033"/>
    </location>
</feature>
<accession>A0A182IYX8</accession>
<comment type="similarity">
    <text evidence="2">Belongs to the WD repeat EDC4 family.</text>
</comment>
<evidence type="ECO:0000256" key="3">
    <source>
        <dbReference type="ARBA" id="ARBA00022490"/>
    </source>
</evidence>
<dbReference type="Gene3D" id="2.130.10.10">
    <property type="entry name" value="YVTN repeat-like/Quinoprotein amine dehydrogenase"/>
    <property type="match status" value="1"/>
</dbReference>
<dbReference type="InterPro" id="IPR036322">
    <property type="entry name" value="WD40_repeat_dom_sf"/>
</dbReference>
<name>A0A182IYX8_ANOAO</name>
<feature type="region of interest" description="Disordered" evidence="8">
    <location>
        <begin position="404"/>
        <end position="433"/>
    </location>
</feature>
<evidence type="ECO:0000256" key="6">
    <source>
        <dbReference type="ARBA" id="ARBA00023054"/>
    </source>
</evidence>
<dbReference type="EnsemblMetazoa" id="AATE008178-RA">
    <property type="protein sequence ID" value="AATE008178-PA.1"/>
    <property type="gene ID" value="AATE008178"/>
</dbReference>
<keyword evidence="5" id="KW-0677">Repeat</keyword>
<evidence type="ECO:0000259" key="9">
    <source>
        <dbReference type="Pfam" id="PF16529"/>
    </source>
</evidence>
<feature type="domain" description="Enhancer of mRNA-decapping protein 4 WD40 repeat region" evidence="9">
    <location>
        <begin position="75"/>
        <end position="403"/>
    </location>
</feature>
<feature type="region of interest" description="Disordered" evidence="8">
    <location>
        <begin position="539"/>
        <end position="632"/>
    </location>
</feature>
<evidence type="ECO:0000313" key="11">
    <source>
        <dbReference type="EnsemblMetazoa" id="AATE008178-PA.1"/>
    </source>
</evidence>
<dbReference type="FunFam" id="1.10.220.100:FF:000001">
    <property type="entry name" value="Enhancer of mRNA-decapping protein 4"/>
    <property type="match status" value="1"/>
</dbReference>
<feature type="compositionally biased region" description="Polar residues" evidence="8">
    <location>
        <begin position="975"/>
        <end position="984"/>
    </location>
</feature>
<feature type="region of interest" description="Disordered" evidence="8">
    <location>
        <begin position="664"/>
        <end position="875"/>
    </location>
</feature>
<dbReference type="STRING" id="41427.A0A182IYX8"/>
<evidence type="ECO:0000256" key="2">
    <source>
        <dbReference type="ARBA" id="ARBA00009639"/>
    </source>
</evidence>
<dbReference type="Pfam" id="PF16529">
    <property type="entry name" value="Ge1_WD40"/>
    <property type="match status" value="1"/>
</dbReference>
<feature type="compositionally biased region" description="Low complexity" evidence="8">
    <location>
        <begin position="765"/>
        <end position="779"/>
    </location>
</feature>
<feature type="compositionally biased region" description="Polar residues" evidence="8">
    <location>
        <begin position="666"/>
        <end position="695"/>
    </location>
</feature>
<feature type="compositionally biased region" description="Polar residues" evidence="8">
    <location>
        <begin position="1124"/>
        <end position="1134"/>
    </location>
</feature>
<sequence length="1695" mass="183576">LPGPSQTTIAASLQKSIDTSASVAEMDTTENTLSSSPAASGNKMFVFSPEENQLSFKTSDKNITVKCSGGAHDRGSSKIKLIDVVSYKWEVKHYPGRLIACHKECKLFAYAITVTKLSKSEGMVRVAQLQVAERGIIRGLSNEVLDIQFAHTSSPDYLLGIIERTTLQVHQVFVKGNKVTTALKVKIVDPLEGHVPVCDRINWCPYLRENDYEIDDFASQLLVWTRGSTFQCYSISTLTKTYADTSDLKACDIDEGGFKANDADATITGSVFSADGTTLALSSTDGMIRFYQVYQHANDCTPRRLHQWKPHGGRPVSSFFFLDNYTETVGDKVLWKHAITCADNNTEIRVWCCESWECLQAVRLESPMAQSLNFKAEIDLSSTYLVLSDMNTRQIYVLQIRKGQSGRSGLPSPSSSSRDPDQAQGEPQWKSRTASLARGTVIRRAEQSSIKPHIVSIAEYPISRMILGFSIIYARVGNYLLREQDDDDEDQSLPSCIVIRMFLVQSGVIQDCTLVYDPVDENECDVLAIAEEGNVGAIDCEVDGNDTQTSQSSASSSSSSTETTDNNLSHPPSEASDQSVERKTKAELNASTGAPKASAEESSDGSASGSNSNNDSREDDEEEEDGGHGNATSNLLKLKMAEAAQKLNEALDALSPVTASAVEAATNASGPTTPASTGKVNLMTPESFSTPSGRGSRSAKDGSAPPQKDVRIINLSELPYPEVETIMSQFDRRRGRGRGRVTAATGGNTAAPSSRKNDSSVTSTASANGSVCSSDSGSTSEEEGGAGGNNTSVASIAGSERVANITDDPDEDDDNRDEEEEEEEEVDRKEAVVAGGGEPAEVVTTNGKEQNARAGLANGSPHGSAEQSKKKMHGGGMLTVSGTVLSVEHFTKILTLDEAEPPTVREKNKSDETVNPNVLSTLFMLANATKQQQAHMVSSSAALKATTAQPAQPPPAPPTVATLQAFVNMVQNRAATEEANSSKAPTGKLRKSTNGPMEGSEGAGSVSVPPEIPPMPSAEMLASGGSSPSREVQEIMSTKGSGTSMMVDDLFQFMCTPGQRKDVYDDEEEEEVELDVHTLSVAQGNTSNINHQFDEEDGVVQVTTNGQPEDTQDEVDAKEKVEGANSNAVEAATSSEEKAGADAPAGDQRDQVSSTIGLLDAKEVAGGAGEVESLKDTAAAPFWPSKVPTELPESPLEVNNSLKRSSMPTVGGGSMTSSSSVPPAVLVVDSSKQLEALTGKLDCMMELLVAQSRQIEEMNGQLEAMKKAKNDEQRRYSALVNRLQQTLPKAIETQINSCFVSNSAKLEQSLLASLGTRQAQLLDALKQTVSQALMAQLPERVSALVIRDVQQKLLPPIASKLEVLQHTLSQDVVTQLRYIEVSIQEAIQRTIQSEQFVSKFSMNLSIAVHSDMRRIVEKAHEEAMRNRILPSYDASTQELFRQITVCFSGGLKDFMRKIDEHIARVAETQVRANDLGELLRILPDKITASGDRSTANTVRMIREHLEKDMKMLQAPLLKTIRDHIRHEIEKGFEAQASSLEDSVLSVVRSQAQTPAPSNMDVQEQIKQYLNGGQINKAFHKALLSNDLSLVEFLLERADHKQVFNPCPLEQTVLLSLIQQISADMSNHNELKHKYLSDAIVNLDFHDPVTKEHSPKVMLELLTNCQAFMAANPTSSLCTSLKMVIIAIQYMGVKQF</sequence>
<evidence type="ECO:0000256" key="8">
    <source>
        <dbReference type="SAM" id="MobiDB-lite"/>
    </source>
</evidence>
<feature type="compositionally biased region" description="Polar residues" evidence="8">
    <location>
        <begin position="565"/>
        <end position="578"/>
    </location>
</feature>
<dbReference type="VEuPathDB" id="VectorBase:AATE008178"/>
<dbReference type="Pfam" id="PF21289">
    <property type="entry name" value="EDC4_C"/>
    <property type="match status" value="1"/>
</dbReference>
<proteinExistence type="inferred from homology"/>
<feature type="compositionally biased region" description="Acidic residues" evidence="8">
    <location>
        <begin position="807"/>
        <end position="825"/>
    </location>
</feature>
<feature type="compositionally biased region" description="Low complexity" evidence="8">
    <location>
        <begin position="604"/>
        <end position="614"/>
    </location>
</feature>
<feature type="domain" description="Enhancer of mRNA-decapping protein 4 C-terminal" evidence="10">
    <location>
        <begin position="1565"/>
        <end position="1683"/>
    </location>
</feature>